<evidence type="ECO:0000313" key="2">
    <source>
        <dbReference type="EMBL" id="KAK5973797.1"/>
    </source>
</evidence>
<feature type="domain" description="Phlebovirus glycoprotein G2 fusion" evidence="1">
    <location>
        <begin position="1"/>
        <end position="116"/>
    </location>
</feature>
<accession>A0AAN8FGT1</accession>
<dbReference type="Proteomes" id="UP001331761">
    <property type="component" value="Unassembled WGS sequence"/>
</dbReference>
<protein>
    <recommendedName>
        <fullName evidence="1">Phlebovirus glycoprotein G2 fusion domain-containing protein</fullName>
    </recommendedName>
</protein>
<comment type="caution">
    <text evidence="2">The sequence shown here is derived from an EMBL/GenBank/DDBJ whole genome shotgun (WGS) entry which is preliminary data.</text>
</comment>
<dbReference type="AlphaFoldDB" id="A0AAN8FGT1"/>
<keyword evidence="3" id="KW-1185">Reference proteome</keyword>
<evidence type="ECO:0000259" key="1">
    <source>
        <dbReference type="Pfam" id="PF07245"/>
    </source>
</evidence>
<reference evidence="2 3" key="1">
    <citation type="submission" date="2019-10" db="EMBL/GenBank/DDBJ databases">
        <title>Assembly and Annotation for the nematode Trichostrongylus colubriformis.</title>
        <authorList>
            <person name="Martin J."/>
        </authorList>
    </citation>
    <scope>NUCLEOTIDE SEQUENCE [LARGE SCALE GENOMIC DNA]</scope>
    <source>
        <strain evidence="2">G859</strain>
        <tissue evidence="2">Whole worm</tissue>
    </source>
</reference>
<proteinExistence type="predicted"/>
<dbReference type="EMBL" id="WIXE01015059">
    <property type="protein sequence ID" value="KAK5973797.1"/>
    <property type="molecule type" value="Genomic_DNA"/>
</dbReference>
<dbReference type="Pfam" id="PF07245">
    <property type="entry name" value="Phlebovirus_G2"/>
    <property type="match status" value="1"/>
</dbReference>
<evidence type="ECO:0000313" key="3">
    <source>
        <dbReference type="Proteomes" id="UP001331761"/>
    </source>
</evidence>
<gene>
    <name evidence="2" type="ORF">GCK32_014252</name>
</gene>
<sequence length="252" mass="28056">MRITLTTLTLPPTPILSSTFISDGRNFAIWNQILAPHLRCDSEESAKSLNCTATTSCNCDPAENKMKCLCQDVNITDIFTKDIGSRFPIRRPWITFTANTSKGVTAHIPSLVAAEVFVQLRERFERTEKIVTNEKCTITDTVAKGCYRCPQGAAVEIYCTTDGNATIATVRCDEEYFTIPCTPNGTKSIWRFSHSSAKVRKECQVSCGKTTTRFEITGILQWVRTLSGIADRIAQGESNVQRNDTTGFRPHL</sequence>
<organism evidence="2 3">
    <name type="scientific">Trichostrongylus colubriformis</name>
    <name type="common">Black scour worm</name>
    <dbReference type="NCBI Taxonomy" id="6319"/>
    <lineage>
        <taxon>Eukaryota</taxon>
        <taxon>Metazoa</taxon>
        <taxon>Ecdysozoa</taxon>
        <taxon>Nematoda</taxon>
        <taxon>Chromadorea</taxon>
        <taxon>Rhabditida</taxon>
        <taxon>Rhabditina</taxon>
        <taxon>Rhabditomorpha</taxon>
        <taxon>Strongyloidea</taxon>
        <taxon>Trichostrongylidae</taxon>
        <taxon>Trichostrongylus</taxon>
    </lineage>
</organism>
<dbReference type="Gene3D" id="2.60.40.3770">
    <property type="match status" value="1"/>
</dbReference>
<name>A0AAN8FGT1_TRICO</name>
<dbReference type="InterPro" id="IPR009878">
    <property type="entry name" value="Phlebovirus_G2_fusion"/>
</dbReference>